<protein>
    <submittedName>
        <fullName evidence="4">Mu-like prophage tail sheath protein gpL</fullName>
    </submittedName>
</protein>
<evidence type="ECO:0000313" key="5">
    <source>
        <dbReference type="Proteomes" id="UP000198324"/>
    </source>
</evidence>
<dbReference type="AlphaFoldDB" id="A0A239BES3"/>
<name>A0A239BES3_9BACT</name>
<organism evidence="4 5">
    <name type="scientific">Humidesulfovibrio mexicanus</name>
    <dbReference type="NCBI Taxonomy" id="147047"/>
    <lineage>
        <taxon>Bacteria</taxon>
        <taxon>Pseudomonadati</taxon>
        <taxon>Thermodesulfobacteriota</taxon>
        <taxon>Desulfovibrionia</taxon>
        <taxon>Desulfovibrionales</taxon>
        <taxon>Desulfovibrionaceae</taxon>
        <taxon>Humidesulfovibrio</taxon>
    </lineage>
</organism>
<comment type="similarity">
    <text evidence="1">Belongs to the myoviridae tail sheath protein family.</text>
</comment>
<evidence type="ECO:0000259" key="2">
    <source>
        <dbReference type="Pfam" id="PF04984"/>
    </source>
</evidence>
<dbReference type="Pfam" id="PF17482">
    <property type="entry name" value="Phage_sheath_1C"/>
    <property type="match status" value="1"/>
</dbReference>
<dbReference type="InterPro" id="IPR035089">
    <property type="entry name" value="Phage_sheath_subtilisin"/>
</dbReference>
<feature type="domain" description="Tail sheath protein subtilisin-like" evidence="2">
    <location>
        <begin position="208"/>
        <end position="368"/>
    </location>
</feature>
<dbReference type="OrthoDB" id="5442644at2"/>
<sequence length="491" mass="52535">MNISFNSLSENVRIPLAYVEFDNSKAVTGTPEASYKVLFIGQKLAEGTGAALVPTRITSAAQSEALHGRGSMLAAMFRAAKAADRWLETWAIALDDSVSGVAATGSLLLTGPAIASGVVNLYVGGALVRIAVTAGDSAQSIAAALAAAINADGEQPLVAAINGTTPAQVDLTCRWKGATGNDIDLRLNYHTGEALPAGVGVAITAMHGGAGDPDIADAVAVMGNEWWRAIVTPYTDTANLDALDAELLDRWGPMRQMEGIAYAAVRGTLAQTSTWGLARNSQLQTCMGTGKSPTPPWIFAADYGVQAAKSLSADPARPLQTLVLPSCLPPAVEDRWDDPERNLLLFDGVATYNVNAAGKCCIEREVTTYRVNAYGLPDPSYLDIQTPATLGYWRYAVRARITQKYPRHKLAKDGTRFGPGQAIVTPSIIRDELFVLFRELELEGLVEDFDAFKEALLVERNANSQTRVDVLATPDLVNQFRMFAMLTQFIL</sequence>
<dbReference type="Pfam" id="PF04984">
    <property type="entry name" value="Phage_sheath_1"/>
    <property type="match status" value="1"/>
</dbReference>
<dbReference type="InterPro" id="IPR020287">
    <property type="entry name" value="Tail_sheath_C"/>
</dbReference>
<dbReference type="PIRSF" id="PIRSF007349">
    <property type="entry name" value="Tsp_L"/>
    <property type="match status" value="1"/>
</dbReference>
<evidence type="ECO:0000313" key="4">
    <source>
        <dbReference type="EMBL" id="SNS05584.1"/>
    </source>
</evidence>
<gene>
    <name evidence="4" type="ORF">SAMN04488503_2478</name>
</gene>
<dbReference type="RefSeq" id="WP_089274695.1">
    <property type="nucleotide sequence ID" value="NZ_FZOC01000005.1"/>
</dbReference>
<dbReference type="Proteomes" id="UP000198324">
    <property type="component" value="Unassembled WGS sequence"/>
</dbReference>
<dbReference type="EMBL" id="FZOC01000005">
    <property type="protein sequence ID" value="SNS05584.1"/>
    <property type="molecule type" value="Genomic_DNA"/>
</dbReference>
<keyword evidence="5" id="KW-1185">Reference proteome</keyword>
<evidence type="ECO:0000259" key="3">
    <source>
        <dbReference type="Pfam" id="PF17482"/>
    </source>
</evidence>
<evidence type="ECO:0000256" key="1">
    <source>
        <dbReference type="ARBA" id="ARBA00008005"/>
    </source>
</evidence>
<reference evidence="4 5" key="1">
    <citation type="submission" date="2017-06" db="EMBL/GenBank/DDBJ databases">
        <authorList>
            <person name="Kim H.J."/>
            <person name="Triplett B.A."/>
        </authorList>
    </citation>
    <scope>NUCLEOTIDE SEQUENCE [LARGE SCALE GENOMIC DNA]</scope>
    <source>
        <strain evidence="4 5">DSM 13116</strain>
    </source>
</reference>
<proteinExistence type="inferred from homology"/>
<accession>A0A239BES3</accession>
<feature type="domain" description="Tail sheath protein C-terminal" evidence="3">
    <location>
        <begin position="378"/>
        <end position="489"/>
    </location>
</feature>
<dbReference type="InterPro" id="IPR007067">
    <property type="entry name" value="Tail_sheath"/>
</dbReference>